<dbReference type="GO" id="GO:0016593">
    <property type="term" value="C:Cdc73/Paf1 complex"/>
    <property type="evidence" value="ECO:0007669"/>
    <property type="project" value="InterPro"/>
</dbReference>
<dbReference type="GO" id="GO:0006368">
    <property type="term" value="P:transcription elongation by RNA polymerase II"/>
    <property type="evidence" value="ECO:0007669"/>
    <property type="project" value="InterPro"/>
</dbReference>
<feature type="compositionally biased region" description="Basic and acidic residues" evidence="6">
    <location>
        <begin position="133"/>
        <end position="146"/>
    </location>
</feature>
<gene>
    <name evidence="9" type="primary">CDC73</name>
    <name evidence="9" type="ORF">LPJ64_000708</name>
</gene>
<feature type="domain" description="Cell division control protein 73 C-terminal" evidence="7">
    <location>
        <begin position="252"/>
        <end position="404"/>
    </location>
</feature>
<dbReference type="FunFam" id="3.40.50.11990:FF:000002">
    <property type="entry name" value="protein CDC73 homolog"/>
    <property type="match status" value="1"/>
</dbReference>
<comment type="similarity">
    <text evidence="2">Belongs to the CDC73 family.</text>
</comment>
<accession>A0A9W7XPX0</accession>
<dbReference type="EMBL" id="JANBOH010000015">
    <property type="protein sequence ID" value="KAJ1647960.1"/>
    <property type="molecule type" value="Genomic_DNA"/>
</dbReference>
<evidence type="ECO:0000259" key="7">
    <source>
        <dbReference type="Pfam" id="PF05179"/>
    </source>
</evidence>
<comment type="subcellular location">
    <subcellularLocation>
        <location evidence="1">Nucleus</location>
    </subcellularLocation>
</comment>
<keyword evidence="10" id="KW-1185">Reference proteome</keyword>
<feature type="domain" description="Paf1 complex subunit Cdc73 N-terminal" evidence="8">
    <location>
        <begin position="11"/>
        <end position="122"/>
    </location>
</feature>
<evidence type="ECO:0000256" key="6">
    <source>
        <dbReference type="SAM" id="MobiDB-lite"/>
    </source>
</evidence>
<dbReference type="InterPro" id="IPR032041">
    <property type="entry name" value="Cdc73_N"/>
</dbReference>
<dbReference type="GO" id="GO:0032968">
    <property type="term" value="P:positive regulation of transcription elongation by RNA polymerase II"/>
    <property type="evidence" value="ECO:0007669"/>
    <property type="project" value="TreeGrafter"/>
</dbReference>
<dbReference type="Pfam" id="PF16050">
    <property type="entry name" value="CDC73_N"/>
    <property type="match status" value="1"/>
</dbReference>
<sequence>MASNPAIGLSSDPLELLRQYTTQKKLVELLDKEGNLTKELLQAVTVRFGEDASFPRDTPTSYSRSNSDSDQYTLSALLHFLDHRDQSFYEYMKMTNTMGLQTVSFGDRVTLLDYLTGKSASVAGAGGATATGGEKHALADAADTSRRTKMRTSAGQEENGMASGRVTNDGTRDIMRRERVLVTTSTVLSSSKSFARVPDLIKELFPPKHGAKGQESKTTGNAAAAGASTSGAGIASVANGGANQRRVSQRKRANPIIVVPAATTAMINMYNIEELLQKHQFVDGRAIMEKGGPKPREIFIDHVVTRTSQRIRFRVVDSVQDFTEADWNSLVCVFTQGAAWQFKNWVWKSPEEIFQNTLGFYPKYNDERPKDAIRSWGISVINIERTKRHMDKAAVVGLWSTIEQYMATKKPEFLN</sequence>
<evidence type="ECO:0000256" key="5">
    <source>
        <dbReference type="ARBA" id="ARBA00023242"/>
    </source>
</evidence>
<evidence type="ECO:0000256" key="4">
    <source>
        <dbReference type="ARBA" id="ARBA00023163"/>
    </source>
</evidence>
<feature type="compositionally biased region" description="Low complexity" evidence="6">
    <location>
        <begin position="218"/>
        <end position="233"/>
    </location>
</feature>
<dbReference type="InterPro" id="IPR007852">
    <property type="entry name" value="Cdc73/Parafibromin"/>
</dbReference>
<comment type="caution">
    <text evidence="9">The sequence shown here is derived from an EMBL/GenBank/DDBJ whole genome shotgun (WGS) entry which is preliminary data.</text>
</comment>
<reference evidence="9" key="1">
    <citation type="submission" date="2022-07" db="EMBL/GenBank/DDBJ databases">
        <title>Phylogenomic reconstructions and comparative analyses of Kickxellomycotina fungi.</title>
        <authorList>
            <person name="Reynolds N.K."/>
            <person name="Stajich J.E."/>
            <person name="Barry K."/>
            <person name="Grigoriev I.V."/>
            <person name="Crous P."/>
            <person name="Smith M.E."/>
        </authorList>
    </citation>
    <scope>NUCLEOTIDE SEQUENCE</scope>
    <source>
        <strain evidence="9">NBRC 105413</strain>
    </source>
</reference>
<dbReference type="Pfam" id="PF05179">
    <property type="entry name" value="CDC73_C"/>
    <property type="match status" value="1"/>
</dbReference>
<evidence type="ECO:0000313" key="10">
    <source>
        <dbReference type="Proteomes" id="UP001145021"/>
    </source>
</evidence>
<dbReference type="Proteomes" id="UP001145021">
    <property type="component" value="Unassembled WGS sequence"/>
</dbReference>
<dbReference type="AlphaFoldDB" id="A0A9W7XPX0"/>
<keyword evidence="5" id="KW-0539">Nucleus</keyword>
<evidence type="ECO:0000313" key="9">
    <source>
        <dbReference type="EMBL" id="KAJ1647960.1"/>
    </source>
</evidence>
<keyword evidence="3" id="KW-0805">Transcription regulation</keyword>
<dbReference type="PANTHER" id="PTHR12466">
    <property type="entry name" value="CDC73 DOMAIN PROTEIN"/>
    <property type="match status" value="1"/>
</dbReference>
<organism evidence="9 10">
    <name type="scientific">Coemansia asiatica</name>
    <dbReference type="NCBI Taxonomy" id="1052880"/>
    <lineage>
        <taxon>Eukaryota</taxon>
        <taxon>Fungi</taxon>
        <taxon>Fungi incertae sedis</taxon>
        <taxon>Zoopagomycota</taxon>
        <taxon>Kickxellomycotina</taxon>
        <taxon>Kickxellomycetes</taxon>
        <taxon>Kickxellales</taxon>
        <taxon>Kickxellaceae</taxon>
        <taxon>Coemansia</taxon>
    </lineage>
</organism>
<feature type="region of interest" description="Disordered" evidence="6">
    <location>
        <begin position="206"/>
        <end position="233"/>
    </location>
</feature>
<name>A0A9W7XPX0_9FUNG</name>
<feature type="region of interest" description="Disordered" evidence="6">
    <location>
        <begin position="126"/>
        <end position="168"/>
    </location>
</feature>
<protein>
    <submittedName>
        <fullName evidence="9">Accessory factor associated with RNA polymerase II</fullName>
    </submittedName>
</protein>
<evidence type="ECO:0000256" key="1">
    <source>
        <dbReference type="ARBA" id="ARBA00004123"/>
    </source>
</evidence>
<proteinExistence type="inferred from homology"/>
<dbReference type="PANTHER" id="PTHR12466:SF8">
    <property type="entry name" value="PARAFIBROMIN"/>
    <property type="match status" value="1"/>
</dbReference>
<evidence type="ECO:0000256" key="3">
    <source>
        <dbReference type="ARBA" id="ARBA00023015"/>
    </source>
</evidence>
<dbReference type="InterPro" id="IPR031336">
    <property type="entry name" value="CDC73_C"/>
</dbReference>
<dbReference type="InterPro" id="IPR038103">
    <property type="entry name" value="CDC73_C_sf"/>
</dbReference>
<keyword evidence="4" id="KW-0804">Transcription</keyword>
<dbReference type="GO" id="GO:0000993">
    <property type="term" value="F:RNA polymerase II complex binding"/>
    <property type="evidence" value="ECO:0007669"/>
    <property type="project" value="TreeGrafter"/>
</dbReference>
<evidence type="ECO:0000259" key="8">
    <source>
        <dbReference type="Pfam" id="PF16050"/>
    </source>
</evidence>
<evidence type="ECO:0000256" key="2">
    <source>
        <dbReference type="ARBA" id="ARBA00010427"/>
    </source>
</evidence>
<dbReference type="Gene3D" id="3.40.50.11990">
    <property type="entry name" value="RNA polymerase II accessory factor, Cdc73 C-terminal domain"/>
    <property type="match status" value="1"/>
</dbReference>